<dbReference type="EMBL" id="JAIZAY010000023">
    <property type="protein sequence ID" value="KAJ8020000.1"/>
    <property type="molecule type" value="Genomic_DNA"/>
</dbReference>
<gene>
    <name evidence="1" type="ORF">HOLleu_41817</name>
</gene>
<evidence type="ECO:0000313" key="1">
    <source>
        <dbReference type="EMBL" id="KAJ8020000.1"/>
    </source>
</evidence>
<sequence length="79" mass="9147">MIQKFTGKSCSTGEEAACLQNDLCKLVDWRKDWQMLFNSSKCKRVIVDWNSLPPEAVEAKTVLQFKRITGPLFKKLAYY</sequence>
<reference evidence="1" key="1">
    <citation type="submission" date="2021-10" db="EMBL/GenBank/DDBJ databases">
        <title>Tropical sea cucumber genome reveals ecological adaptation and Cuvierian tubules defense mechanism.</title>
        <authorList>
            <person name="Chen T."/>
        </authorList>
    </citation>
    <scope>NUCLEOTIDE SEQUENCE</scope>
    <source>
        <strain evidence="1">Nanhai2018</strain>
        <tissue evidence="1">Muscle</tissue>
    </source>
</reference>
<proteinExistence type="predicted"/>
<evidence type="ECO:0000313" key="2">
    <source>
        <dbReference type="Proteomes" id="UP001152320"/>
    </source>
</evidence>
<keyword evidence="2" id="KW-1185">Reference proteome</keyword>
<accession>A0A9Q1BAY8</accession>
<comment type="caution">
    <text evidence="1">The sequence shown here is derived from an EMBL/GenBank/DDBJ whole genome shotgun (WGS) entry which is preliminary data.</text>
</comment>
<name>A0A9Q1BAY8_HOLLE</name>
<dbReference type="Proteomes" id="UP001152320">
    <property type="component" value="Chromosome 23"/>
</dbReference>
<protein>
    <submittedName>
        <fullName evidence="1">Uncharacterized protein</fullName>
    </submittedName>
</protein>
<organism evidence="1 2">
    <name type="scientific">Holothuria leucospilota</name>
    <name type="common">Black long sea cucumber</name>
    <name type="synonym">Mertensiothuria leucospilota</name>
    <dbReference type="NCBI Taxonomy" id="206669"/>
    <lineage>
        <taxon>Eukaryota</taxon>
        <taxon>Metazoa</taxon>
        <taxon>Echinodermata</taxon>
        <taxon>Eleutherozoa</taxon>
        <taxon>Echinozoa</taxon>
        <taxon>Holothuroidea</taxon>
        <taxon>Aspidochirotacea</taxon>
        <taxon>Aspidochirotida</taxon>
        <taxon>Holothuriidae</taxon>
        <taxon>Holothuria</taxon>
    </lineage>
</organism>
<dbReference type="AlphaFoldDB" id="A0A9Q1BAY8"/>